<keyword evidence="12" id="KW-0472">Membrane</keyword>
<sequence>MKPILSTLCALFILTGCSKPDPVERLTGPTMGSTWTVQYLPPASGPDASQVKQEIESILAGIDQHFSTYRNDSEVARFNRLPANSCQPMPADVLKLVRLGETLWRESGGAYDLSVEPLMDLWGFGPQSREEKVPSAERLAEVRQRVGQGHLRIEGEQLCKDIALELDFDSIAAGYSVDRIVERLRGLGIDSLLVEVTGELKALGRKPDGSAWRVALEWPREDRQIAEQILSIDGLGISTSGDYRNYFEENGQRFSHTFDARLGRPIAHALAAVTVFDASALVADGYSTLLLILGPEQGWEFAVTQNLPAVFVIRADSGFVARVTPAFERIVGKGAGKNEE</sequence>
<accession>A0A1Q9R6E8</accession>
<evidence type="ECO:0000256" key="17">
    <source>
        <dbReference type="ARBA" id="ARBA00060485"/>
    </source>
</evidence>
<evidence type="ECO:0000256" key="16">
    <source>
        <dbReference type="ARBA" id="ARBA00048540"/>
    </source>
</evidence>
<keyword evidence="7 18" id="KW-0808">Transferase</keyword>
<dbReference type="InterPro" id="IPR003374">
    <property type="entry name" value="ApbE-like_sf"/>
</dbReference>
<dbReference type="AlphaFoldDB" id="A0A1Q9R6E8"/>
<evidence type="ECO:0000256" key="2">
    <source>
        <dbReference type="ARBA" id="ARBA00011955"/>
    </source>
</evidence>
<evidence type="ECO:0000256" key="13">
    <source>
        <dbReference type="ARBA" id="ARBA00023139"/>
    </source>
</evidence>
<dbReference type="EC" id="2.7.1.180" evidence="2 18"/>
<keyword evidence="8 18" id="KW-0479">Metal-binding</keyword>
<evidence type="ECO:0000256" key="20">
    <source>
        <dbReference type="RuleBase" id="RU363002"/>
    </source>
</evidence>
<reference evidence="21 22" key="1">
    <citation type="submission" date="2016-10" db="EMBL/GenBank/DDBJ databases">
        <title>Genome Sequence of Pseudomonas putida GM4FR.</title>
        <authorList>
            <person name="Poehlein A."/>
            <person name="Wemheuer F."/>
            <person name="Hollensteiner J."/>
            <person name="Wemheuer B."/>
        </authorList>
    </citation>
    <scope>NUCLEOTIDE SEQUENCE [LARGE SCALE GENOMIC DNA]</scope>
    <source>
        <strain evidence="21 22">GM4FR</strain>
    </source>
</reference>
<evidence type="ECO:0000256" key="7">
    <source>
        <dbReference type="ARBA" id="ARBA00022679"/>
    </source>
</evidence>
<proteinExistence type="inferred from homology"/>
<keyword evidence="4" id="KW-1003">Cell membrane</keyword>
<comment type="caution">
    <text evidence="21">The sequence shown here is derived from an EMBL/GenBank/DDBJ whole genome shotgun (WGS) entry which is preliminary data.</text>
</comment>
<feature type="binding site" evidence="19">
    <location>
        <position position="288"/>
    </location>
    <ligand>
        <name>Mg(2+)</name>
        <dbReference type="ChEBI" id="CHEBI:18420"/>
    </ligand>
</feature>
<gene>
    <name evidence="21" type="primary">apbE</name>
    <name evidence="21" type="ORF">PSEMO_21380</name>
</gene>
<keyword evidence="6 18" id="KW-0285">Flavoprotein</keyword>
<keyword evidence="9" id="KW-0732">Signal</keyword>
<evidence type="ECO:0000256" key="4">
    <source>
        <dbReference type="ARBA" id="ARBA00022475"/>
    </source>
</evidence>
<keyword evidence="14 20" id="KW-0449">Lipoprotein</keyword>
<organism evidence="21 22">
    <name type="scientific">Pseudomonas putida</name>
    <name type="common">Arthrobacter siderocapsulatus</name>
    <dbReference type="NCBI Taxonomy" id="303"/>
    <lineage>
        <taxon>Bacteria</taxon>
        <taxon>Pseudomonadati</taxon>
        <taxon>Pseudomonadota</taxon>
        <taxon>Gammaproteobacteria</taxon>
        <taxon>Pseudomonadales</taxon>
        <taxon>Pseudomonadaceae</taxon>
        <taxon>Pseudomonas</taxon>
    </lineage>
</organism>
<evidence type="ECO:0000256" key="5">
    <source>
        <dbReference type="ARBA" id="ARBA00022519"/>
    </source>
</evidence>
<dbReference type="FunFam" id="3.10.520.10:FF:000001">
    <property type="entry name" value="FAD:protein FMN transferase"/>
    <property type="match status" value="1"/>
</dbReference>
<dbReference type="RefSeq" id="WP_075803077.1">
    <property type="nucleotide sequence ID" value="NZ_MKZO01000015.1"/>
</dbReference>
<dbReference type="PIRSF" id="PIRSF006268">
    <property type="entry name" value="ApbE"/>
    <property type="match status" value="1"/>
</dbReference>
<evidence type="ECO:0000256" key="9">
    <source>
        <dbReference type="ARBA" id="ARBA00022729"/>
    </source>
</evidence>
<keyword evidence="13" id="KW-0564">Palmitate</keyword>
<evidence type="ECO:0000256" key="12">
    <source>
        <dbReference type="ARBA" id="ARBA00023136"/>
    </source>
</evidence>
<dbReference type="GO" id="GO:0046872">
    <property type="term" value="F:metal ion binding"/>
    <property type="evidence" value="ECO:0007669"/>
    <property type="project" value="UniProtKB-UniRule"/>
</dbReference>
<evidence type="ECO:0000256" key="6">
    <source>
        <dbReference type="ARBA" id="ARBA00022630"/>
    </source>
</evidence>
<feature type="binding site" evidence="19">
    <location>
        <position position="284"/>
    </location>
    <ligand>
        <name>Mg(2+)</name>
        <dbReference type="ChEBI" id="CHEBI:18420"/>
    </ligand>
</feature>
<evidence type="ECO:0000256" key="14">
    <source>
        <dbReference type="ARBA" id="ARBA00023288"/>
    </source>
</evidence>
<dbReference type="GO" id="GO:0005886">
    <property type="term" value="C:plasma membrane"/>
    <property type="evidence" value="ECO:0007669"/>
    <property type="project" value="UniProtKB-SubCell"/>
</dbReference>
<evidence type="ECO:0000256" key="8">
    <source>
        <dbReference type="ARBA" id="ARBA00022723"/>
    </source>
</evidence>
<dbReference type="PANTHER" id="PTHR30040">
    <property type="entry name" value="THIAMINE BIOSYNTHESIS LIPOPROTEIN APBE"/>
    <property type="match status" value="1"/>
</dbReference>
<name>A0A1Q9R6E8_PSEPU</name>
<evidence type="ECO:0000256" key="15">
    <source>
        <dbReference type="ARBA" id="ARBA00031306"/>
    </source>
</evidence>
<comment type="similarity">
    <text evidence="1 18 20">Belongs to the ApbE family.</text>
</comment>
<dbReference type="Proteomes" id="UP000186736">
    <property type="component" value="Unassembled WGS sequence"/>
</dbReference>
<comment type="cofactor">
    <cofactor evidence="19">
        <name>Mg(2+)</name>
        <dbReference type="ChEBI" id="CHEBI:18420"/>
    </cofactor>
    <cofactor evidence="19">
        <name>Mn(2+)</name>
        <dbReference type="ChEBI" id="CHEBI:29035"/>
    </cofactor>
    <text evidence="19">Magnesium. Can also use manganese.</text>
</comment>
<evidence type="ECO:0000256" key="10">
    <source>
        <dbReference type="ARBA" id="ARBA00022827"/>
    </source>
</evidence>
<dbReference type="GO" id="GO:0016740">
    <property type="term" value="F:transferase activity"/>
    <property type="evidence" value="ECO:0007669"/>
    <property type="project" value="UniProtKB-UniRule"/>
</dbReference>
<evidence type="ECO:0000256" key="3">
    <source>
        <dbReference type="ARBA" id="ARBA00016337"/>
    </source>
</evidence>
<protein>
    <recommendedName>
        <fullName evidence="3 18">FAD:protein FMN transferase</fullName>
        <ecNumber evidence="2 18">2.7.1.180</ecNumber>
    </recommendedName>
    <alternativeName>
        <fullName evidence="15 18">Flavin transferase</fullName>
    </alternativeName>
</protein>
<evidence type="ECO:0000313" key="21">
    <source>
        <dbReference type="EMBL" id="OLS62989.1"/>
    </source>
</evidence>
<keyword evidence="5 20" id="KW-0997">Cell inner membrane</keyword>
<evidence type="ECO:0000256" key="11">
    <source>
        <dbReference type="ARBA" id="ARBA00022842"/>
    </source>
</evidence>
<comment type="catalytic activity">
    <reaction evidence="16 18 20">
        <text>L-threonyl-[protein] + FAD = FMN-L-threonyl-[protein] + AMP + H(+)</text>
        <dbReference type="Rhea" id="RHEA:36847"/>
        <dbReference type="Rhea" id="RHEA-COMP:11060"/>
        <dbReference type="Rhea" id="RHEA-COMP:11061"/>
        <dbReference type="ChEBI" id="CHEBI:15378"/>
        <dbReference type="ChEBI" id="CHEBI:30013"/>
        <dbReference type="ChEBI" id="CHEBI:57692"/>
        <dbReference type="ChEBI" id="CHEBI:74257"/>
        <dbReference type="ChEBI" id="CHEBI:456215"/>
        <dbReference type="EC" id="2.7.1.180"/>
    </reaction>
</comment>
<evidence type="ECO:0000313" key="22">
    <source>
        <dbReference type="Proteomes" id="UP000186736"/>
    </source>
</evidence>
<evidence type="ECO:0000256" key="18">
    <source>
        <dbReference type="PIRNR" id="PIRNR006268"/>
    </source>
</evidence>
<dbReference type="PROSITE" id="PS51257">
    <property type="entry name" value="PROKAR_LIPOPROTEIN"/>
    <property type="match status" value="1"/>
</dbReference>
<dbReference type="PANTHER" id="PTHR30040:SF2">
    <property type="entry name" value="FAD:PROTEIN FMN TRANSFERASE"/>
    <property type="match status" value="1"/>
</dbReference>
<comment type="subcellular location">
    <subcellularLocation>
        <location evidence="17 20">Cell inner membrane</location>
        <topology evidence="17 20">Lipid-anchor</topology>
        <orientation evidence="17 20">Periplasmic side</orientation>
    </subcellularLocation>
</comment>
<keyword evidence="10 18" id="KW-0274">FAD</keyword>
<keyword evidence="11 18" id="KW-0460">Magnesium</keyword>
<dbReference type="EMBL" id="MKZO01000015">
    <property type="protein sequence ID" value="OLS62989.1"/>
    <property type="molecule type" value="Genomic_DNA"/>
</dbReference>
<dbReference type="Gene3D" id="3.10.520.10">
    <property type="entry name" value="ApbE-like domains"/>
    <property type="match status" value="1"/>
</dbReference>
<evidence type="ECO:0000256" key="19">
    <source>
        <dbReference type="PIRSR" id="PIRSR006268-2"/>
    </source>
</evidence>
<comment type="function">
    <text evidence="20">Flavin transferase that catalyzes the transfer of the FMN moiety of FAD and its covalent binding to the hydroxyl group of a threonine residue in a target flavoprotein.</text>
</comment>
<dbReference type="SUPFAM" id="SSF143631">
    <property type="entry name" value="ApbE-like"/>
    <property type="match status" value="1"/>
</dbReference>
<feature type="binding site" evidence="19">
    <location>
        <position position="170"/>
    </location>
    <ligand>
        <name>Mg(2+)</name>
        <dbReference type="ChEBI" id="CHEBI:18420"/>
    </ligand>
</feature>
<dbReference type="InterPro" id="IPR024932">
    <property type="entry name" value="ApbE"/>
</dbReference>
<evidence type="ECO:0000256" key="1">
    <source>
        <dbReference type="ARBA" id="ARBA00008282"/>
    </source>
</evidence>
<dbReference type="Pfam" id="PF02424">
    <property type="entry name" value="ApbE"/>
    <property type="match status" value="1"/>
</dbReference>